<evidence type="ECO:0000259" key="4">
    <source>
        <dbReference type="PROSITE" id="PS50110"/>
    </source>
</evidence>
<dbReference type="InterPro" id="IPR052048">
    <property type="entry name" value="ST_Response_Regulator"/>
</dbReference>
<dbReference type="SMART" id="SM00448">
    <property type="entry name" value="REC"/>
    <property type="match status" value="1"/>
</dbReference>
<dbReference type="Pfam" id="PF14559">
    <property type="entry name" value="TPR_19"/>
    <property type="match status" value="1"/>
</dbReference>
<dbReference type="SUPFAM" id="SSF48452">
    <property type="entry name" value="TPR-like"/>
    <property type="match status" value="1"/>
</dbReference>
<sequence>MKKVLIADDTKNIRKLLTTWLQHEGYDVISVENGIAALEAFQAMCFDLAFLDIKMPQMSGTEVLRQIRTMGIETPVIIITAFPTVKNAVECTQMGAIAYLQKPFTTNRVKQVLIEVMNTNEQYKSLESLLKGAQDKLSNNNIDEALVILKNALAIDPTYGHTYYLLSAAYEKSGDINEAERFREIYELFNIKK</sequence>
<dbReference type="PANTHER" id="PTHR43228">
    <property type="entry name" value="TWO-COMPONENT RESPONSE REGULATOR"/>
    <property type="match status" value="1"/>
</dbReference>
<dbReference type="InterPro" id="IPR011006">
    <property type="entry name" value="CheY-like_superfamily"/>
</dbReference>
<dbReference type="InterPro" id="IPR011990">
    <property type="entry name" value="TPR-like_helical_dom_sf"/>
</dbReference>
<dbReference type="SUPFAM" id="SSF52172">
    <property type="entry name" value="CheY-like"/>
    <property type="match status" value="1"/>
</dbReference>
<dbReference type="RefSeq" id="WP_089281550.1">
    <property type="nucleotide sequence ID" value="NZ_FZOJ01000003.1"/>
</dbReference>
<evidence type="ECO:0000256" key="2">
    <source>
        <dbReference type="ARBA" id="ARBA00024867"/>
    </source>
</evidence>
<protein>
    <recommendedName>
        <fullName evidence="1">Stage 0 sporulation protein A homolog</fullName>
    </recommendedName>
</protein>
<dbReference type="Gene3D" id="1.25.40.10">
    <property type="entry name" value="Tetratricopeptide repeat domain"/>
    <property type="match status" value="1"/>
</dbReference>
<feature type="modified residue" description="4-aspartylphosphate" evidence="3">
    <location>
        <position position="52"/>
    </location>
</feature>
<organism evidence="5 6">
    <name type="scientific">Anaerovirgula multivorans</name>
    <dbReference type="NCBI Taxonomy" id="312168"/>
    <lineage>
        <taxon>Bacteria</taxon>
        <taxon>Bacillati</taxon>
        <taxon>Bacillota</taxon>
        <taxon>Clostridia</taxon>
        <taxon>Peptostreptococcales</taxon>
        <taxon>Natronincolaceae</taxon>
        <taxon>Anaerovirgula</taxon>
    </lineage>
</organism>
<keyword evidence="3" id="KW-0597">Phosphoprotein</keyword>
<proteinExistence type="predicted"/>
<dbReference type="PANTHER" id="PTHR43228:SF1">
    <property type="entry name" value="TWO-COMPONENT RESPONSE REGULATOR ARR22"/>
    <property type="match status" value="1"/>
</dbReference>
<dbReference type="CDD" id="cd00156">
    <property type="entry name" value="REC"/>
    <property type="match status" value="1"/>
</dbReference>
<dbReference type="OrthoDB" id="9790669at2"/>
<evidence type="ECO:0000256" key="3">
    <source>
        <dbReference type="PROSITE-ProRule" id="PRU00169"/>
    </source>
</evidence>
<comment type="function">
    <text evidence="2">May play the central regulatory role in sporulation. It may be an element of the effector pathway responsible for the activation of sporulation genes in response to nutritional stress. Spo0A may act in concert with spo0H (a sigma factor) to control the expression of some genes that are critical to the sporulation process.</text>
</comment>
<feature type="domain" description="Response regulatory" evidence="4">
    <location>
        <begin position="3"/>
        <end position="117"/>
    </location>
</feature>
<evidence type="ECO:0000256" key="1">
    <source>
        <dbReference type="ARBA" id="ARBA00018672"/>
    </source>
</evidence>
<dbReference type="InterPro" id="IPR001789">
    <property type="entry name" value="Sig_transdc_resp-reg_receiver"/>
</dbReference>
<reference evidence="5 6" key="1">
    <citation type="submission" date="2017-06" db="EMBL/GenBank/DDBJ databases">
        <authorList>
            <person name="Kim H.J."/>
            <person name="Triplett B.A."/>
        </authorList>
    </citation>
    <scope>NUCLEOTIDE SEQUENCE [LARGE SCALE GENOMIC DNA]</scope>
    <source>
        <strain evidence="5 6">SCA</strain>
    </source>
</reference>
<evidence type="ECO:0000313" key="5">
    <source>
        <dbReference type="EMBL" id="SNS03475.1"/>
    </source>
</evidence>
<keyword evidence="6" id="KW-1185">Reference proteome</keyword>
<dbReference type="EMBL" id="FZOJ01000003">
    <property type="protein sequence ID" value="SNS03475.1"/>
    <property type="molecule type" value="Genomic_DNA"/>
</dbReference>
<dbReference type="Pfam" id="PF00072">
    <property type="entry name" value="Response_reg"/>
    <property type="match status" value="1"/>
</dbReference>
<name>A0A239B6G2_9FIRM</name>
<dbReference type="Proteomes" id="UP000198304">
    <property type="component" value="Unassembled WGS sequence"/>
</dbReference>
<dbReference type="GO" id="GO:0000160">
    <property type="term" value="P:phosphorelay signal transduction system"/>
    <property type="evidence" value="ECO:0007669"/>
    <property type="project" value="InterPro"/>
</dbReference>
<dbReference type="PROSITE" id="PS50110">
    <property type="entry name" value="RESPONSE_REGULATORY"/>
    <property type="match status" value="1"/>
</dbReference>
<dbReference type="AlphaFoldDB" id="A0A239B6G2"/>
<accession>A0A239B6G2</accession>
<gene>
    <name evidence="5" type="ORF">SAMN05446037_100341</name>
</gene>
<dbReference type="Gene3D" id="3.40.50.2300">
    <property type="match status" value="1"/>
</dbReference>
<evidence type="ECO:0000313" key="6">
    <source>
        <dbReference type="Proteomes" id="UP000198304"/>
    </source>
</evidence>